<dbReference type="SUPFAM" id="SSF53850">
    <property type="entry name" value="Periplasmic binding protein-like II"/>
    <property type="match status" value="1"/>
</dbReference>
<gene>
    <name evidence="1" type="ORF">SAMN05443639_102537</name>
</gene>
<keyword evidence="2" id="KW-1185">Reference proteome</keyword>
<dbReference type="PANTHER" id="PTHR35841:SF1">
    <property type="entry name" value="PHOSPHONATES-BINDING PERIPLASMIC PROTEIN"/>
    <property type="match status" value="1"/>
</dbReference>
<dbReference type="PANTHER" id="PTHR35841">
    <property type="entry name" value="PHOSPHONATES-BINDING PERIPLASMIC PROTEIN"/>
    <property type="match status" value="1"/>
</dbReference>
<accession>A0A1I0DHC4</accession>
<reference evidence="2" key="1">
    <citation type="submission" date="2016-10" db="EMBL/GenBank/DDBJ databases">
        <authorList>
            <person name="Varghese N."/>
            <person name="Submissions S."/>
        </authorList>
    </citation>
    <scope>NUCLEOTIDE SEQUENCE [LARGE SCALE GENOMIC DNA]</scope>
    <source>
        <strain evidence="2">DSM 16858</strain>
    </source>
</reference>
<name>A0A1I0DHC4_9BACT</name>
<dbReference type="Gene3D" id="3.40.190.10">
    <property type="entry name" value="Periplasmic binding protein-like II"/>
    <property type="match status" value="2"/>
</dbReference>
<proteinExistence type="predicted"/>
<dbReference type="AlphaFoldDB" id="A0A1I0DHC4"/>
<dbReference type="Proteomes" id="UP000199181">
    <property type="component" value="Unassembled WGS sequence"/>
</dbReference>
<organism evidence="1 2">
    <name type="scientific">Stigmatella erecta</name>
    <dbReference type="NCBI Taxonomy" id="83460"/>
    <lineage>
        <taxon>Bacteria</taxon>
        <taxon>Pseudomonadati</taxon>
        <taxon>Myxococcota</taxon>
        <taxon>Myxococcia</taxon>
        <taxon>Myxococcales</taxon>
        <taxon>Cystobacterineae</taxon>
        <taxon>Archangiaceae</taxon>
        <taxon>Stigmatella</taxon>
    </lineage>
</organism>
<dbReference type="Pfam" id="PF12974">
    <property type="entry name" value="Phosphonate-bd"/>
    <property type="match status" value="1"/>
</dbReference>
<sequence length="267" mass="28672">MTASLPMYNAPGMRAVNTAFWTALSGLLREEGIEGVPESLSFERPPVPEVIGDEVLFTQVCGYPLQTVYQGQYRLLARPCYDAAGCTGSTHSAFLVARKSSPARRVADLRGQRFALNSLHSNSGMNLPRRMLAEVAGGKPFFGEVLETGGHGASMRLVAGGGADCASIDCLTYAFSQDHQPELVEELRVIAQTPPSPTLPFVTSARTGDATVAALQRCLYRMSAEPRFASVLSGLRLARIEPAPQAEYSALLDHARRAAELGYPVLA</sequence>
<protein>
    <submittedName>
        <fullName evidence="1">ABC-type phosphate/phosphonate transport system, substrate-binding protein</fullName>
    </submittedName>
</protein>
<dbReference type="EMBL" id="FOIJ01000002">
    <property type="protein sequence ID" value="SET31813.1"/>
    <property type="molecule type" value="Genomic_DNA"/>
</dbReference>
<evidence type="ECO:0000313" key="1">
    <source>
        <dbReference type="EMBL" id="SET31813.1"/>
    </source>
</evidence>
<evidence type="ECO:0000313" key="2">
    <source>
        <dbReference type="Proteomes" id="UP000199181"/>
    </source>
</evidence>